<dbReference type="EMBL" id="JANPWB010000003">
    <property type="protein sequence ID" value="KAJ1202412.1"/>
    <property type="molecule type" value="Genomic_DNA"/>
</dbReference>
<evidence type="ECO:0000256" key="1">
    <source>
        <dbReference type="SAM" id="MobiDB-lite"/>
    </source>
</evidence>
<protein>
    <submittedName>
        <fullName evidence="2">Uncharacterized protein</fullName>
    </submittedName>
</protein>
<evidence type="ECO:0000313" key="3">
    <source>
        <dbReference type="Proteomes" id="UP001066276"/>
    </source>
</evidence>
<dbReference type="Proteomes" id="UP001066276">
    <property type="component" value="Chromosome 2_1"/>
</dbReference>
<name>A0AAV7VQE3_PLEWA</name>
<gene>
    <name evidence="2" type="ORF">NDU88_006212</name>
</gene>
<reference evidence="2" key="1">
    <citation type="journal article" date="2022" name="bioRxiv">
        <title>Sequencing and chromosome-scale assembly of the giantPleurodeles waltlgenome.</title>
        <authorList>
            <person name="Brown T."/>
            <person name="Elewa A."/>
            <person name="Iarovenko S."/>
            <person name="Subramanian E."/>
            <person name="Araus A.J."/>
            <person name="Petzold A."/>
            <person name="Susuki M."/>
            <person name="Suzuki K.-i.T."/>
            <person name="Hayashi T."/>
            <person name="Toyoda A."/>
            <person name="Oliveira C."/>
            <person name="Osipova E."/>
            <person name="Leigh N.D."/>
            <person name="Simon A."/>
            <person name="Yun M.H."/>
        </authorList>
    </citation>
    <scope>NUCLEOTIDE SEQUENCE</scope>
    <source>
        <strain evidence="2">20211129_DDA</strain>
        <tissue evidence="2">Liver</tissue>
    </source>
</reference>
<feature type="compositionally biased region" description="Polar residues" evidence="1">
    <location>
        <begin position="130"/>
        <end position="140"/>
    </location>
</feature>
<feature type="compositionally biased region" description="Polar residues" evidence="1">
    <location>
        <begin position="31"/>
        <end position="43"/>
    </location>
</feature>
<accession>A0AAV7VQE3</accession>
<feature type="compositionally biased region" description="Polar residues" evidence="1">
    <location>
        <begin position="153"/>
        <end position="162"/>
    </location>
</feature>
<proteinExistence type="predicted"/>
<evidence type="ECO:0000313" key="2">
    <source>
        <dbReference type="EMBL" id="KAJ1202412.1"/>
    </source>
</evidence>
<dbReference type="AlphaFoldDB" id="A0AAV7VQE3"/>
<feature type="compositionally biased region" description="Acidic residues" evidence="1">
    <location>
        <begin position="93"/>
        <end position="102"/>
    </location>
</feature>
<keyword evidence="3" id="KW-1185">Reference proteome</keyword>
<feature type="region of interest" description="Disordered" evidence="1">
    <location>
        <begin position="25"/>
        <end position="179"/>
    </location>
</feature>
<feature type="compositionally biased region" description="Basic and acidic residues" evidence="1">
    <location>
        <begin position="168"/>
        <end position="179"/>
    </location>
</feature>
<comment type="caution">
    <text evidence="2">The sequence shown here is derived from an EMBL/GenBank/DDBJ whole genome shotgun (WGS) entry which is preliminary data.</text>
</comment>
<organism evidence="2 3">
    <name type="scientific">Pleurodeles waltl</name>
    <name type="common">Iberian ribbed newt</name>
    <dbReference type="NCBI Taxonomy" id="8319"/>
    <lineage>
        <taxon>Eukaryota</taxon>
        <taxon>Metazoa</taxon>
        <taxon>Chordata</taxon>
        <taxon>Craniata</taxon>
        <taxon>Vertebrata</taxon>
        <taxon>Euteleostomi</taxon>
        <taxon>Amphibia</taxon>
        <taxon>Batrachia</taxon>
        <taxon>Caudata</taxon>
        <taxon>Salamandroidea</taxon>
        <taxon>Salamandridae</taxon>
        <taxon>Pleurodelinae</taxon>
        <taxon>Pleurodeles</taxon>
    </lineage>
</organism>
<sequence>MHIIPFRPNLIYGWVNNSPTTLSAKAGAEPRSNTLGKTASLETGNPDVWIPVTIPADVRAGKPEEENTAGAGNPDIWVPEKLKREEGLRVSDAEEEEEAEEQGAEKAERIETGGNEEEDDLGERWPFDSQGDTTRGQDNPTKPDLRHVPGGTWLQQKLSSVTRDPEEEEHKGDKQHERL</sequence>
<feature type="compositionally biased region" description="Basic and acidic residues" evidence="1">
    <location>
        <begin position="78"/>
        <end position="92"/>
    </location>
</feature>